<dbReference type="AlphaFoldDB" id="D5AUH4"/>
<gene>
    <name evidence="1" type="ordered locus">RCAP_rcc01868</name>
</gene>
<dbReference type="Proteomes" id="UP000002361">
    <property type="component" value="Chromosome"/>
</dbReference>
<name>D5AUH4_RHOCB</name>
<evidence type="ECO:0000313" key="2">
    <source>
        <dbReference type="Proteomes" id="UP000002361"/>
    </source>
</evidence>
<evidence type="ECO:0000313" key="1">
    <source>
        <dbReference type="EMBL" id="ADE85613.1"/>
    </source>
</evidence>
<dbReference type="HOGENOM" id="CLU_3084146_0_0_5"/>
<dbReference type="KEGG" id="rcp:RCAP_rcc01868"/>
<accession>D5AUH4</accession>
<dbReference type="STRING" id="272942.RCAP_rcc01868"/>
<keyword evidence="2" id="KW-1185">Reference proteome</keyword>
<organism evidence="1 2">
    <name type="scientific">Rhodobacter capsulatus (strain ATCC BAA-309 / NBRC 16581 / SB1003)</name>
    <dbReference type="NCBI Taxonomy" id="272942"/>
    <lineage>
        <taxon>Bacteria</taxon>
        <taxon>Pseudomonadati</taxon>
        <taxon>Pseudomonadota</taxon>
        <taxon>Alphaproteobacteria</taxon>
        <taxon>Rhodobacterales</taxon>
        <taxon>Rhodobacter group</taxon>
        <taxon>Rhodobacter</taxon>
    </lineage>
</organism>
<reference evidence="1 2" key="2">
    <citation type="journal article" date="2010" name="J. Bacteriol.">
        <title>Complete genome sequence of the photosynthetic purple nonsulfur bacterium Rhodobacter capsulatus SB 1003.</title>
        <authorList>
            <person name="Strnad H."/>
            <person name="Lapidus A."/>
            <person name="Paces J."/>
            <person name="Ulbrich P."/>
            <person name="Vlcek C."/>
            <person name="Paces V."/>
            <person name="Haselkorn R."/>
        </authorList>
    </citation>
    <scope>NUCLEOTIDE SEQUENCE [LARGE SCALE GENOMIC DNA]</scope>
    <source>
        <strain evidence="2">ATCC BAA-309 / NBRC 16581 / SB1003</strain>
    </source>
</reference>
<reference key="1">
    <citation type="submission" date="2008-12" db="EMBL/GenBank/DDBJ databases">
        <title>Complete genome sequence of Rhodobacter capsulatus SB1003.</title>
        <authorList>
            <person name="Strnad H."/>
            <person name="Lapidus A."/>
            <person name="Vlcek C."/>
            <person name="Ulbrich P."/>
            <person name="Paces J."/>
            <person name="Maltsev N."/>
            <person name="Kumar V."/>
            <person name="Kogan Y."/>
            <person name="Milgram A."/>
            <person name="Rebrekov D."/>
            <person name="Mazur M."/>
            <person name="Cox R."/>
            <person name="Kyrpides N."/>
            <person name="Kolar M."/>
            <person name="Sachova J."/>
            <person name="Ridl J."/>
            <person name="Ivanova N."/>
            <person name="Kapatral V."/>
            <person name="Los T."/>
            <person name="Lykidis A."/>
            <person name="Mikhailova N."/>
            <person name="Reznik G."/>
            <person name="Vasieva O."/>
            <person name="Fonstein M."/>
            <person name="Paces V."/>
            <person name="Haselkorn R."/>
        </authorList>
    </citation>
    <scope>NUCLEOTIDE SEQUENCE</scope>
    <source>
        <strain>SB1003</strain>
    </source>
</reference>
<protein>
    <submittedName>
        <fullName evidence="1">Uncharacterized protein</fullName>
    </submittedName>
</protein>
<dbReference type="EMBL" id="CP001312">
    <property type="protein sequence ID" value="ADE85613.1"/>
    <property type="molecule type" value="Genomic_DNA"/>
</dbReference>
<sequence length="52" mass="5480">MAAEHFLPVRLAAPSGAVFSLSRARSGPKSRAADHFCVLTCGIFRTSVSAMT</sequence>
<proteinExistence type="predicted"/>